<feature type="transmembrane region" description="Helical" evidence="1">
    <location>
        <begin position="38"/>
        <end position="58"/>
    </location>
</feature>
<dbReference type="EMBL" id="GISG01223983">
    <property type="protein sequence ID" value="MBA4664516.1"/>
    <property type="molecule type" value="Transcribed_RNA"/>
</dbReference>
<organism evidence="2">
    <name type="scientific">Opuntia streptacantha</name>
    <name type="common">Prickly pear cactus</name>
    <name type="synonym">Opuntia cardona</name>
    <dbReference type="NCBI Taxonomy" id="393608"/>
    <lineage>
        <taxon>Eukaryota</taxon>
        <taxon>Viridiplantae</taxon>
        <taxon>Streptophyta</taxon>
        <taxon>Embryophyta</taxon>
        <taxon>Tracheophyta</taxon>
        <taxon>Spermatophyta</taxon>
        <taxon>Magnoliopsida</taxon>
        <taxon>eudicotyledons</taxon>
        <taxon>Gunneridae</taxon>
        <taxon>Pentapetalae</taxon>
        <taxon>Caryophyllales</taxon>
        <taxon>Cactineae</taxon>
        <taxon>Cactaceae</taxon>
        <taxon>Opuntioideae</taxon>
        <taxon>Opuntia</taxon>
    </lineage>
</organism>
<evidence type="ECO:0000313" key="2">
    <source>
        <dbReference type="EMBL" id="MBA4664516.1"/>
    </source>
</evidence>
<feature type="transmembrane region" description="Helical" evidence="1">
    <location>
        <begin position="6"/>
        <end position="26"/>
    </location>
</feature>
<evidence type="ECO:0000256" key="1">
    <source>
        <dbReference type="SAM" id="Phobius"/>
    </source>
</evidence>
<keyword evidence="1" id="KW-0472">Membrane</keyword>
<keyword evidence="1" id="KW-1133">Transmembrane helix</keyword>
<sequence length="126" mass="14762">MHLCLLLSRTTHLSIFGLLSFGFVIIKTSHCMSSTPGLLLCCYVSLYCSVILISRLHLPKSNRPYPGPIRVYPVRTEAGPIRSTVRSWTDEQPYFLMYTQYWNNVFMYTRVRSHTHTQYLYMNVNF</sequence>
<accession>A0A7C9ADJ5</accession>
<proteinExistence type="predicted"/>
<keyword evidence="1" id="KW-0812">Transmembrane</keyword>
<name>A0A7C9ADJ5_OPUST</name>
<dbReference type="AlphaFoldDB" id="A0A7C9ADJ5"/>
<protein>
    <submittedName>
        <fullName evidence="2">Uncharacterized protein</fullName>
    </submittedName>
</protein>
<reference evidence="2" key="1">
    <citation type="journal article" date="2013" name="J. Plant Res.">
        <title>Effect of fungi and light on seed germination of three Opuntia species from semiarid lands of central Mexico.</title>
        <authorList>
            <person name="Delgado-Sanchez P."/>
            <person name="Jimenez-Bremont J.F."/>
            <person name="Guerrero-Gonzalez Mde L."/>
            <person name="Flores J."/>
        </authorList>
    </citation>
    <scope>NUCLEOTIDE SEQUENCE</scope>
    <source>
        <tissue evidence="2">Cladode</tissue>
    </source>
</reference>
<reference evidence="2" key="2">
    <citation type="submission" date="2020-07" db="EMBL/GenBank/DDBJ databases">
        <authorList>
            <person name="Vera ALvarez R."/>
            <person name="Arias-Moreno D.M."/>
            <person name="Jimenez-Jacinto V."/>
            <person name="Jimenez-Bremont J.F."/>
            <person name="Swaminathan K."/>
            <person name="Moose S.P."/>
            <person name="Guerrero-Gonzalez M.L."/>
            <person name="Marino-Ramirez L."/>
            <person name="Landsman D."/>
            <person name="Rodriguez-Kessler M."/>
            <person name="Delgado-Sanchez P."/>
        </authorList>
    </citation>
    <scope>NUCLEOTIDE SEQUENCE</scope>
    <source>
        <tissue evidence="2">Cladode</tissue>
    </source>
</reference>